<feature type="domain" description="3-hydroxyacyl-CoA dehydrogenase C-terminal" evidence="6">
    <location>
        <begin position="243"/>
        <end position="338"/>
    </location>
</feature>
<dbReference type="InterPro" id="IPR008927">
    <property type="entry name" value="6-PGluconate_DH-like_C_sf"/>
</dbReference>
<comment type="similarity">
    <text evidence="2">Belongs to the 3-hydroxyacyl-CoA dehydrogenase family.</text>
</comment>
<keyword evidence="9" id="KW-1185">Reference proteome</keyword>
<dbReference type="InterPro" id="IPR036291">
    <property type="entry name" value="NAD(P)-bd_dom_sf"/>
</dbReference>
<sequence>MSEHSETEAPHRSLSERSETKRGEPTPTQGTRVSSRRSAPRSTTGTQDTETTRSEPPVEIAPARVGVLGGGRMGAGIAHAFLLSGSRVTVIERDQQSADAAAHRVADSIRRSVDRDDTLDHMTLRSRFTTGTDVTAFSDCDLVIEAVPEDRVLKAPALARAESAMPAHAVLASNTSSISIDDLAADRLRPAQFLGLHFFNPVPASALVEIVHGTATSRDVIESARGWVAALGKTPIAVRDSPGFASSRLGVMLGLEAIRMLEEGVASAEDIDAAMTLGYRHPIGPLRTTDIVGLDVRLGIAEELERAFGERFAPPALLRRMVAEGTLGRKSGRGFYEWNEER</sequence>
<comment type="pathway">
    <text evidence="1">Lipid metabolism; butanoate metabolism.</text>
</comment>
<evidence type="ECO:0000313" key="8">
    <source>
        <dbReference type="EMBL" id="KJL47721.1"/>
    </source>
</evidence>
<comment type="caution">
    <text evidence="8">The sequence shown here is derived from an EMBL/GenBank/DDBJ whole genome shotgun (WGS) entry which is preliminary data.</text>
</comment>
<evidence type="ECO:0000256" key="3">
    <source>
        <dbReference type="ARBA" id="ARBA00023002"/>
    </source>
</evidence>
<dbReference type="STRING" id="273678.RS84_02520"/>
<feature type="compositionally biased region" description="Basic and acidic residues" evidence="5">
    <location>
        <begin position="1"/>
        <end position="24"/>
    </location>
</feature>
<evidence type="ECO:0000259" key="7">
    <source>
        <dbReference type="Pfam" id="PF02737"/>
    </source>
</evidence>
<feature type="site" description="Important for catalytic activity" evidence="4">
    <location>
        <position position="197"/>
    </location>
</feature>
<reference evidence="8 9" key="1">
    <citation type="submission" date="2015-02" db="EMBL/GenBank/DDBJ databases">
        <title>Draft genome sequences of ten Microbacterium spp. with emphasis on heavy metal contaminated environments.</title>
        <authorList>
            <person name="Corretto E."/>
        </authorList>
    </citation>
    <scope>NUCLEOTIDE SEQUENCE [LARGE SCALE GENOMIC DNA]</scope>
    <source>
        <strain evidence="8 9">SA35</strain>
    </source>
</reference>
<keyword evidence="3 8" id="KW-0560">Oxidoreductase</keyword>
<dbReference type="GO" id="GO:0008691">
    <property type="term" value="F:3-hydroxybutyryl-CoA dehydrogenase activity"/>
    <property type="evidence" value="ECO:0007669"/>
    <property type="project" value="UniProtKB-EC"/>
</dbReference>
<dbReference type="SUPFAM" id="SSF48179">
    <property type="entry name" value="6-phosphogluconate dehydrogenase C-terminal domain-like"/>
    <property type="match status" value="1"/>
</dbReference>
<gene>
    <name evidence="8" type="primary">fadB2</name>
    <name evidence="8" type="ORF">RS84_02520</name>
</gene>
<dbReference type="Gene3D" id="1.10.1040.10">
    <property type="entry name" value="N-(1-d-carboxylethyl)-l-norvaline Dehydrogenase, domain 2"/>
    <property type="match status" value="1"/>
</dbReference>
<dbReference type="FunFam" id="3.40.50.720:FF:000009">
    <property type="entry name" value="Fatty oxidation complex, alpha subunit"/>
    <property type="match status" value="1"/>
</dbReference>
<dbReference type="AlphaFoldDB" id="A0A0M2HM02"/>
<evidence type="ECO:0000313" key="9">
    <source>
        <dbReference type="Proteomes" id="UP000033900"/>
    </source>
</evidence>
<dbReference type="InterPro" id="IPR006108">
    <property type="entry name" value="3HC_DH_C"/>
</dbReference>
<name>A0A0M2HM02_9MICO</name>
<dbReference type="OrthoDB" id="9771883at2"/>
<dbReference type="InterPro" id="IPR022694">
    <property type="entry name" value="3-OHacyl-CoA_DH"/>
</dbReference>
<dbReference type="PIRSF" id="PIRSF000105">
    <property type="entry name" value="HCDH"/>
    <property type="match status" value="1"/>
</dbReference>
<proteinExistence type="inferred from homology"/>
<dbReference type="SUPFAM" id="SSF51735">
    <property type="entry name" value="NAD(P)-binding Rossmann-fold domains"/>
    <property type="match status" value="1"/>
</dbReference>
<evidence type="ECO:0000256" key="2">
    <source>
        <dbReference type="ARBA" id="ARBA00009463"/>
    </source>
</evidence>
<evidence type="ECO:0000256" key="5">
    <source>
        <dbReference type="SAM" id="MobiDB-lite"/>
    </source>
</evidence>
<dbReference type="InterPro" id="IPR013328">
    <property type="entry name" value="6PGD_dom2"/>
</dbReference>
<dbReference type="Proteomes" id="UP000033900">
    <property type="component" value="Unassembled WGS sequence"/>
</dbReference>
<feature type="compositionally biased region" description="Polar residues" evidence="5">
    <location>
        <begin position="40"/>
        <end position="49"/>
    </location>
</feature>
<evidence type="ECO:0000256" key="4">
    <source>
        <dbReference type="PIRSR" id="PIRSR000105-1"/>
    </source>
</evidence>
<dbReference type="PATRIC" id="fig|273678.4.peg.2525"/>
<dbReference type="InterPro" id="IPR006176">
    <property type="entry name" value="3-OHacyl-CoA_DH_NAD-bd"/>
</dbReference>
<dbReference type="Pfam" id="PF02737">
    <property type="entry name" value="3HCDH_N"/>
    <property type="match status" value="1"/>
</dbReference>
<dbReference type="Gene3D" id="3.40.50.720">
    <property type="entry name" value="NAD(P)-binding Rossmann-like Domain"/>
    <property type="match status" value="1"/>
</dbReference>
<dbReference type="EC" id="1.1.1.157" evidence="8"/>
<feature type="region of interest" description="Disordered" evidence="5">
    <location>
        <begin position="1"/>
        <end position="59"/>
    </location>
</feature>
<organism evidence="8 9">
    <name type="scientific">Microbacterium hydrocarbonoxydans</name>
    <dbReference type="NCBI Taxonomy" id="273678"/>
    <lineage>
        <taxon>Bacteria</taxon>
        <taxon>Bacillati</taxon>
        <taxon>Actinomycetota</taxon>
        <taxon>Actinomycetes</taxon>
        <taxon>Micrococcales</taxon>
        <taxon>Microbacteriaceae</taxon>
        <taxon>Microbacterium</taxon>
    </lineage>
</organism>
<accession>A0A0M2HM02</accession>
<dbReference type="RefSeq" id="WP_082062174.1">
    <property type="nucleotide sequence ID" value="NZ_JYJB01000009.1"/>
</dbReference>
<dbReference type="Pfam" id="PF00725">
    <property type="entry name" value="3HCDH"/>
    <property type="match status" value="1"/>
</dbReference>
<protein>
    <submittedName>
        <fullName evidence="8">3-hydroxybutyryl-CoA dehydrogenase</fullName>
        <ecNumber evidence="8">1.1.1.157</ecNumber>
    </submittedName>
</protein>
<dbReference type="PANTHER" id="PTHR48075">
    <property type="entry name" value="3-HYDROXYACYL-COA DEHYDROGENASE FAMILY PROTEIN"/>
    <property type="match status" value="1"/>
</dbReference>
<dbReference type="EMBL" id="JYJB01000009">
    <property type="protein sequence ID" value="KJL47721.1"/>
    <property type="molecule type" value="Genomic_DNA"/>
</dbReference>
<dbReference type="GO" id="GO:0070403">
    <property type="term" value="F:NAD+ binding"/>
    <property type="evidence" value="ECO:0007669"/>
    <property type="project" value="InterPro"/>
</dbReference>
<evidence type="ECO:0000256" key="1">
    <source>
        <dbReference type="ARBA" id="ARBA00005086"/>
    </source>
</evidence>
<feature type="domain" description="3-hydroxyacyl-CoA dehydrogenase NAD binding" evidence="7">
    <location>
        <begin position="65"/>
        <end position="240"/>
    </location>
</feature>
<dbReference type="GO" id="GO:0006631">
    <property type="term" value="P:fatty acid metabolic process"/>
    <property type="evidence" value="ECO:0007669"/>
    <property type="project" value="InterPro"/>
</dbReference>
<dbReference type="PANTHER" id="PTHR48075:SF5">
    <property type="entry name" value="3-HYDROXYBUTYRYL-COA DEHYDROGENASE"/>
    <property type="match status" value="1"/>
</dbReference>
<evidence type="ECO:0000259" key="6">
    <source>
        <dbReference type="Pfam" id="PF00725"/>
    </source>
</evidence>